<evidence type="ECO:0000313" key="10">
    <source>
        <dbReference type="EMBL" id="SEH76137.1"/>
    </source>
</evidence>
<dbReference type="EMBL" id="LT629973">
    <property type="protein sequence ID" value="SEH76137.1"/>
    <property type="molecule type" value="Genomic_DNA"/>
</dbReference>
<dbReference type="InterPro" id="IPR015882">
    <property type="entry name" value="HEX_bac_N"/>
</dbReference>
<feature type="signal peptide" evidence="7">
    <location>
        <begin position="1"/>
        <end position="23"/>
    </location>
</feature>
<gene>
    <name evidence="10" type="ORF">PYTT_0523</name>
</gene>
<dbReference type="AlphaFoldDB" id="A0A1C7PB50"/>
<dbReference type="RefSeq" id="WP_067776501.1">
    <property type="nucleotide sequence ID" value="NZ_LIGX01000028.1"/>
</dbReference>
<evidence type="ECO:0000259" key="9">
    <source>
        <dbReference type="Pfam" id="PF02838"/>
    </source>
</evidence>
<reference evidence="11" key="1">
    <citation type="submission" date="2016-09" db="EMBL/GenBank/DDBJ databases">
        <authorList>
            <person name="Koehorst J."/>
        </authorList>
    </citation>
    <scope>NUCLEOTIDE SEQUENCE [LARGE SCALE GENOMIC DNA]</scope>
</reference>
<evidence type="ECO:0000256" key="6">
    <source>
        <dbReference type="PIRSR" id="PIRSR625705-1"/>
    </source>
</evidence>
<feature type="domain" description="Beta-hexosaminidase bacterial type N-terminal" evidence="9">
    <location>
        <begin position="33"/>
        <end position="153"/>
    </location>
</feature>
<dbReference type="STRING" id="1679444.PYTT_0523"/>
<dbReference type="InterPro" id="IPR017853">
    <property type="entry name" value="GH"/>
</dbReference>
<dbReference type="Proteomes" id="UP000176204">
    <property type="component" value="Chromosome I"/>
</dbReference>
<evidence type="ECO:0000256" key="3">
    <source>
        <dbReference type="ARBA" id="ARBA00012663"/>
    </source>
</evidence>
<keyword evidence="5" id="KW-0326">Glycosidase</keyword>
<keyword evidence="4" id="KW-0378">Hydrolase</keyword>
<name>A0A1C7PB50_9BACT</name>
<dbReference type="Gene3D" id="3.30.379.10">
    <property type="entry name" value="Chitobiase/beta-hexosaminidase domain 2-like"/>
    <property type="match status" value="1"/>
</dbReference>
<evidence type="ECO:0000259" key="8">
    <source>
        <dbReference type="Pfam" id="PF00728"/>
    </source>
</evidence>
<accession>A0A1C7PB50</accession>
<feature type="domain" description="Glycoside hydrolase family 20 catalytic" evidence="8">
    <location>
        <begin position="156"/>
        <end position="505"/>
    </location>
</feature>
<dbReference type="GO" id="GO:0004563">
    <property type="term" value="F:beta-N-acetylhexosaminidase activity"/>
    <property type="evidence" value="ECO:0007669"/>
    <property type="project" value="UniProtKB-EC"/>
</dbReference>
<evidence type="ECO:0000256" key="5">
    <source>
        <dbReference type="ARBA" id="ARBA00023295"/>
    </source>
</evidence>
<dbReference type="KEGG" id="agl:PYTT_0523"/>
<protein>
    <recommendedName>
        <fullName evidence="3">beta-N-acetylhexosaminidase</fullName>
        <ecNumber evidence="3">3.2.1.52</ecNumber>
    </recommendedName>
</protein>
<dbReference type="PANTHER" id="PTHR22600:SF57">
    <property type="entry name" value="BETA-N-ACETYLHEXOSAMINIDASE"/>
    <property type="match status" value="1"/>
</dbReference>
<sequence>MDKSKLIGTSLCTAGLLGTLALAAPSAPVNEKTAIVPLPASIAEQTGTPGFSLKNPIITDNPALYRHMQQLGLPTSLAPDNVDLFIGPDISASTSQGTTGNQEGYTLTVTPNRITIAANSDAGIFYALTTLAQSIVKDADGNAAIPSMNITDAPRFEWRGLMVDSCRRARSVDEIKKMIDLMAHYKLNRMHWHLTDDQGWRMESKKYPKLTEIGGKRSETPIMGQRNKGDGTPYQAFYTQEQIRDIVAYAKARHITVVPEIEVPGHAAAAITAYPELGNKDIPGYNPSVVTRWGVFPYIFSPSEETFTFLDNIFAEVCELFPDSPYIHIGGDEAPKDQWKKSPFAQKIMKENGLKNEEELQSYFIRRVEKLANARGKKIIGWDEIQEGGLSPTATMMVWRDAKWALHALQQGNHVIMVPNSHYYFDYSQGAKPADPAYETINSGNLDWKRVYQSDPIIPGVTPEQEKLVLGVQGNLWSEYIPTMQKWEYQAFPRAIALAEIAWTPKEKKDIKDFETRLQKQHPYLDGKKVNFRMDDGTPRQDRNAK</sequence>
<dbReference type="InterPro" id="IPR029018">
    <property type="entry name" value="Hex-like_dom2"/>
</dbReference>
<dbReference type="Gene3D" id="3.20.20.80">
    <property type="entry name" value="Glycosidases"/>
    <property type="match status" value="1"/>
</dbReference>
<feature type="active site" description="Proton donor" evidence="6">
    <location>
        <position position="333"/>
    </location>
</feature>
<dbReference type="SUPFAM" id="SSF51445">
    <property type="entry name" value="(Trans)glycosidases"/>
    <property type="match status" value="1"/>
</dbReference>
<dbReference type="GO" id="GO:0030203">
    <property type="term" value="P:glycosaminoglycan metabolic process"/>
    <property type="evidence" value="ECO:0007669"/>
    <property type="project" value="TreeGrafter"/>
</dbReference>
<proteinExistence type="inferred from homology"/>
<comment type="similarity">
    <text evidence="2">Belongs to the glycosyl hydrolase 20 family.</text>
</comment>
<feature type="chain" id="PRO_5014266486" description="beta-N-acetylhexosaminidase" evidence="7">
    <location>
        <begin position="24"/>
        <end position="546"/>
    </location>
</feature>
<dbReference type="OrthoDB" id="177545at2"/>
<dbReference type="InterPro" id="IPR025705">
    <property type="entry name" value="Beta_hexosaminidase_sua/sub"/>
</dbReference>
<dbReference type="PATRIC" id="fig|1679444.3.peg.845"/>
<dbReference type="InterPro" id="IPR015883">
    <property type="entry name" value="Glyco_hydro_20_cat"/>
</dbReference>
<evidence type="ECO:0000256" key="2">
    <source>
        <dbReference type="ARBA" id="ARBA00006285"/>
    </source>
</evidence>
<evidence type="ECO:0000313" key="11">
    <source>
        <dbReference type="Proteomes" id="UP000176204"/>
    </source>
</evidence>
<evidence type="ECO:0000256" key="1">
    <source>
        <dbReference type="ARBA" id="ARBA00001231"/>
    </source>
</evidence>
<evidence type="ECO:0000256" key="7">
    <source>
        <dbReference type="SAM" id="SignalP"/>
    </source>
</evidence>
<organism evidence="10 11">
    <name type="scientific">Akkermansia glycaniphila</name>
    <dbReference type="NCBI Taxonomy" id="1679444"/>
    <lineage>
        <taxon>Bacteria</taxon>
        <taxon>Pseudomonadati</taxon>
        <taxon>Verrucomicrobiota</taxon>
        <taxon>Verrucomicrobiia</taxon>
        <taxon>Verrucomicrobiales</taxon>
        <taxon>Akkermansiaceae</taxon>
        <taxon>Akkermansia</taxon>
    </lineage>
</organism>
<dbReference type="GO" id="GO:0005975">
    <property type="term" value="P:carbohydrate metabolic process"/>
    <property type="evidence" value="ECO:0007669"/>
    <property type="project" value="InterPro"/>
</dbReference>
<keyword evidence="11" id="KW-1185">Reference proteome</keyword>
<dbReference type="CDD" id="cd06563">
    <property type="entry name" value="GH20_chitobiase-like"/>
    <property type="match status" value="1"/>
</dbReference>
<dbReference type="Pfam" id="PF02838">
    <property type="entry name" value="Glyco_hydro_20b"/>
    <property type="match status" value="1"/>
</dbReference>
<keyword evidence="7" id="KW-0732">Signal</keyword>
<comment type="catalytic activity">
    <reaction evidence="1">
        <text>Hydrolysis of terminal non-reducing N-acetyl-D-hexosamine residues in N-acetyl-beta-D-hexosaminides.</text>
        <dbReference type="EC" id="3.2.1.52"/>
    </reaction>
</comment>
<dbReference type="SUPFAM" id="SSF55545">
    <property type="entry name" value="beta-N-acetylhexosaminidase-like domain"/>
    <property type="match status" value="1"/>
</dbReference>
<dbReference type="Pfam" id="PF00728">
    <property type="entry name" value="Glyco_hydro_20"/>
    <property type="match status" value="1"/>
</dbReference>
<dbReference type="PRINTS" id="PR00738">
    <property type="entry name" value="GLHYDRLASE20"/>
</dbReference>
<dbReference type="GO" id="GO:0016020">
    <property type="term" value="C:membrane"/>
    <property type="evidence" value="ECO:0007669"/>
    <property type="project" value="TreeGrafter"/>
</dbReference>
<dbReference type="EC" id="3.2.1.52" evidence="3"/>
<evidence type="ECO:0000256" key="4">
    <source>
        <dbReference type="ARBA" id="ARBA00022801"/>
    </source>
</evidence>
<dbReference type="PANTHER" id="PTHR22600">
    <property type="entry name" value="BETA-HEXOSAMINIDASE"/>
    <property type="match status" value="1"/>
</dbReference>